<keyword evidence="2" id="KW-1185">Reference proteome</keyword>
<dbReference type="EMBL" id="CP146612">
    <property type="protein sequence ID" value="WWX25796.1"/>
    <property type="molecule type" value="Genomic_DNA"/>
</dbReference>
<organism evidence="1 2">
    <name type="scientific">Candidatus Dehalogenimonas loeffleri</name>
    <dbReference type="NCBI Taxonomy" id="3127115"/>
    <lineage>
        <taxon>Bacteria</taxon>
        <taxon>Bacillati</taxon>
        <taxon>Chloroflexota</taxon>
        <taxon>Dehalococcoidia</taxon>
        <taxon>Dehalococcoidales</taxon>
        <taxon>Dehalococcoidaceae</taxon>
        <taxon>Dehalogenimonas</taxon>
    </lineage>
</organism>
<dbReference type="Proteomes" id="UP001375370">
    <property type="component" value="Chromosome"/>
</dbReference>
<dbReference type="RefSeq" id="WP_338738323.1">
    <property type="nucleotide sequence ID" value="NZ_CP146612.1"/>
</dbReference>
<reference evidence="1 2" key="1">
    <citation type="submission" date="2024-03" db="EMBL/GenBank/DDBJ databases">
        <title>A Dehalogenimonas Isolated from Estuarine Sediments Dihaloeliminates Chlorinated Alkanes.</title>
        <authorList>
            <person name="Yang Y."/>
            <person name="Wang H."/>
        </authorList>
    </citation>
    <scope>NUCLEOTIDE SEQUENCE [LARGE SCALE GENOMIC DNA]</scope>
    <source>
        <strain evidence="1 2">W</strain>
    </source>
</reference>
<accession>A0ABZ2J4G7</accession>
<evidence type="ECO:0000313" key="1">
    <source>
        <dbReference type="EMBL" id="WWX25796.1"/>
    </source>
</evidence>
<protein>
    <submittedName>
        <fullName evidence="1">Uncharacterized protein</fullName>
    </submittedName>
</protein>
<sequence length="68" mass="7659">MTTIKQLHPLSLNEGARPVGLLPQSENRKVFYALPEGGCFQIPLPESGDARLHKKVTDPDWHFYLGSR</sequence>
<proteinExistence type="predicted"/>
<name>A0ABZ2J4G7_9CHLR</name>
<evidence type="ECO:0000313" key="2">
    <source>
        <dbReference type="Proteomes" id="UP001375370"/>
    </source>
</evidence>
<gene>
    <name evidence="1" type="ORF">V8247_02160</name>
</gene>